<evidence type="ECO:0000313" key="1">
    <source>
        <dbReference type="EMBL" id="RKF20440.1"/>
    </source>
</evidence>
<gene>
    <name evidence="1" type="ORF">DBZ36_08355</name>
</gene>
<dbReference type="RefSeq" id="WP_120354444.1">
    <property type="nucleotide sequence ID" value="NZ_RAQO01000004.1"/>
</dbReference>
<protein>
    <submittedName>
        <fullName evidence="1">Uncharacterized protein</fullName>
    </submittedName>
</protein>
<name>A0A420EID2_9ALTE</name>
<sequence length="454" mass="52027">MYTGYISELELGMLLAPSVKSDEFEQNAAASFRLDWDISQHVSQVNNFADLESLSQFLITYPETAILVADCQGLSDEELHHLALVLAQYPHITIYICQSLPSMEFSLGDFSFCADEQQLLQNLEQHNVDSKIQFMTWKQALKVSLYQAQMDSRLHQRISDIGVSCSRYAAGATQLDKSNVVVIDLSQVDDDFKILLDGLSELKHCPPVIVVYQQADRFFKQSIALIQHLNLRLALTVTVDELIEYLEPLAMTAFQATQRYLRQYTPIKDSAPQRVFRTDVQQDVASWAGVNLADLRTEKTEDFYCLCFLDQEFENNPFEQIVELYREGNLDITKLRLVCSYEQLKQYYNSELLHLLQNGLTLVLLATQIRNLLIEPYWLGVFEQAFVPIGLWQQLQTEVIRQDLWRSFTEACSKAEVQIGLIDVPPELAKDYQAQGFDYIVGRVPVEATVFIDK</sequence>
<evidence type="ECO:0000313" key="2">
    <source>
        <dbReference type="Proteomes" id="UP000286482"/>
    </source>
</evidence>
<accession>A0A420EID2</accession>
<dbReference type="Proteomes" id="UP000286482">
    <property type="component" value="Unassembled WGS sequence"/>
</dbReference>
<keyword evidence="2" id="KW-1185">Reference proteome</keyword>
<organism evidence="1 2">
    <name type="scientific">Alginatibacterium sediminis</name>
    <dbReference type="NCBI Taxonomy" id="2164068"/>
    <lineage>
        <taxon>Bacteria</taxon>
        <taxon>Pseudomonadati</taxon>
        <taxon>Pseudomonadota</taxon>
        <taxon>Gammaproteobacteria</taxon>
        <taxon>Alteromonadales</taxon>
        <taxon>Alteromonadaceae</taxon>
        <taxon>Alginatibacterium</taxon>
    </lineage>
</organism>
<dbReference type="EMBL" id="RAQO01000004">
    <property type="protein sequence ID" value="RKF20440.1"/>
    <property type="molecule type" value="Genomic_DNA"/>
</dbReference>
<dbReference type="AlphaFoldDB" id="A0A420EID2"/>
<comment type="caution">
    <text evidence="1">The sequence shown here is derived from an EMBL/GenBank/DDBJ whole genome shotgun (WGS) entry which is preliminary data.</text>
</comment>
<reference evidence="1 2" key="1">
    <citation type="submission" date="2018-09" db="EMBL/GenBank/DDBJ databases">
        <authorList>
            <person name="Wang Z."/>
        </authorList>
    </citation>
    <scope>NUCLEOTIDE SEQUENCE [LARGE SCALE GENOMIC DNA]</scope>
    <source>
        <strain evidence="1 2">ALS 81</strain>
    </source>
</reference>
<proteinExistence type="predicted"/>